<dbReference type="EMBL" id="HBEY01013499">
    <property type="protein sequence ID" value="CAD8603207.1"/>
    <property type="molecule type" value="Transcribed_RNA"/>
</dbReference>
<dbReference type="Gene3D" id="3.30.70.260">
    <property type="match status" value="1"/>
</dbReference>
<gene>
    <name evidence="2" type="ORF">CPEL01642_LOCUS6542</name>
</gene>
<dbReference type="AlphaFoldDB" id="A0A7S0L5V2"/>
<evidence type="ECO:0000256" key="1">
    <source>
        <dbReference type="SAM" id="SignalP"/>
    </source>
</evidence>
<dbReference type="InterPro" id="IPR007454">
    <property type="entry name" value="UPF0250_YbeD-like"/>
</dbReference>
<accession>A0A7S0L5V2</accession>
<proteinExistence type="predicted"/>
<dbReference type="Pfam" id="PF04359">
    <property type="entry name" value="DUF493"/>
    <property type="match status" value="1"/>
</dbReference>
<feature type="signal peptide" evidence="1">
    <location>
        <begin position="1"/>
        <end position="17"/>
    </location>
</feature>
<reference evidence="2" key="1">
    <citation type="submission" date="2021-01" db="EMBL/GenBank/DDBJ databases">
        <authorList>
            <person name="Corre E."/>
            <person name="Pelletier E."/>
            <person name="Niang G."/>
            <person name="Scheremetjew M."/>
            <person name="Finn R."/>
            <person name="Kale V."/>
            <person name="Holt S."/>
            <person name="Cochrane G."/>
            <person name="Meng A."/>
            <person name="Brown T."/>
            <person name="Cohen L."/>
        </authorList>
    </citation>
    <scope>NUCLEOTIDE SEQUENCE</scope>
    <source>
        <strain evidence="2">PLY182g</strain>
    </source>
</reference>
<protein>
    <submittedName>
        <fullName evidence="2">Uncharacterized protein</fullName>
    </submittedName>
</protein>
<name>A0A7S0L5V2_9EUKA</name>
<dbReference type="InterPro" id="IPR027471">
    <property type="entry name" value="YbeD-like_sf"/>
</dbReference>
<sequence length="141" mass="15710">MRCCVSLLALLFASTAAFSTSAQGFANFHARAMLSSRRMLHTPMLAQEMPNLDGTGSFRTLVEYPCELSVKVIGLNEGAFVSDMRTMCAGITGQEEELVGVRWRDKGKYRSITLQLQFQDADMVYAVYAAINKDPRVKFKL</sequence>
<keyword evidence="1" id="KW-0732">Signal</keyword>
<evidence type="ECO:0000313" key="2">
    <source>
        <dbReference type="EMBL" id="CAD8603207.1"/>
    </source>
</evidence>
<feature type="chain" id="PRO_5031243815" evidence="1">
    <location>
        <begin position="18"/>
        <end position="141"/>
    </location>
</feature>
<dbReference type="SUPFAM" id="SSF117991">
    <property type="entry name" value="YbeD/HP0495-like"/>
    <property type="match status" value="1"/>
</dbReference>
<organism evidence="2">
    <name type="scientific">Coccolithus braarudii</name>
    <dbReference type="NCBI Taxonomy" id="221442"/>
    <lineage>
        <taxon>Eukaryota</taxon>
        <taxon>Haptista</taxon>
        <taxon>Haptophyta</taxon>
        <taxon>Prymnesiophyceae</taxon>
        <taxon>Coccolithales</taxon>
        <taxon>Coccolithaceae</taxon>
        <taxon>Coccolithus</taxon>
    </lineage>
</organism>